<evidence type="ECO:0000259" key="2">
    <source>
        <dbReference type="Pfam" id="PF00501"/>
    </source>
</evidence>
<gene>
    <name evidence="4" type="ORF">QO033_23930</name>
</gene>
<evidence type="ECO:0000256" key="1">
    <source>
        <dbReference type="SAM" id="MobiDB-lite"/>
    </source>
</evidence>
<dbReference type="Proteomes" id="UP001243757">
    <property type="component" value="Unassembled WGS sequence"/>
</dbReference>
<dbReference type="InterPro" id="IPR020845">
    <property type="entry name" value="AMP-binding_CS"/>
</dbReference>
<dbReference type="Gene3D" id="3.30.300.30">
    <property type="match status" value="1"/>
</dbReference>
<feature type="domain" description="AMP-dependent synthetase/ligase" evidence="2">
    <location>
        <begin position="54"/>
        <end position="396"/>
    </location>
</feature>
<dbReference type="InterPro" id="IPR042099">
    <property type="entry name" value="ANL_N_sf"/>
</dbReference>
<feature type="region of interest" description="Disordered" evidence="1">
    <location>
        <begin position="1"/>
        <end position="27"/>
    </location>
</feature>
<protein>
    <submittedName>
        <fullName evidence="4">AMP-binding protein</fullName>
    </submittedName>
</protein>
<evidence type="ECO:0000313" key="5">
    <source>
        <dbReference type="Proteomes" id="UP001243757"/>
    </source>
</evidence>
<dbReference type="PANTHER" id="PTHR43767:SF1">
    <property type="entry name" value="NONRIBOSOMAL PEPTIDE SYNTHASE PES1 (EUROFUNG)-RELATED"/>
    <property type="match status" value="1"/>
</dbReference>
<comment type="caution">
    <text evidence="4">The sequence shown here is derived from an EMBL/GenBank/DDBJ whole genome shotgun (WGS) entry which is preliminary data.</text>
</comment>
<evidence type="ECO:0000313" key="4">
    <source>
        <dbReference type="EMBL" id="MDK3020736.1"/>
    </source>
</evidence>
<dbReference type="SUPFAM" id="SSF56801">
    <property type="entry name" value="Acetyl-CoA synthetase-like"/>
    <property type="match status" value="1"/>
</dbReference>
<feature type="domain" description="AMP-binding enzyme C-terminal" evidence="3">
    <location>
        <begin position="459"/>
        <end position="537"/>
    </location>
</feature>
<organism evidence="4 5">
    <name type="scientific">Pseudodonghicola flavimaris</name>
    <dbReference type="NCBI Taxonomy" id="3050036"/>
    <lineage>
        <taxon>Bacteria</taxon>
        <taxon>Pseudomonadati</taxon>
        <taxon>Pseudomonadota</taxon>
        <taxon>Alphaproteobacteria</taxon>
        <taxon>Rhodobacterales</taxon>
        <taxon>Paracoccaceae</taxon>
        <taxon>Pseudodonghicola</taxon>
    </lineage>
</organism>
<dbReference type="RefSeq" id="WP_284483255.1">
    <property type="nucleotide sequence ID" value="NZ_JASNJD010000031.1"/>
</dbReference>
<feature type="compositionally biased region" description="Polar residues" evidence="1">
    <location>
        <begin position="1"/>
        <end position="11"/>
    </location>
</feature>
<dbReference type="EMBL" id="JASNJD010000031">
    <property type="protein sequence ID" value="MDK3020736.1"/>
    <property type="molecule type" value="Genomic_DNA"/>
</dbReference>
<name>A0ABT7F814_9RHOB</name>
<accession>A0ABT7F814</accession>
<dbReference type="Gene3D" id="3.40.50.12780">
    <property type="entry name" value="N-terminal domain of ligase-like"/>
    <property type="match status" value="1"/>
</dbReference>
<dbReference type="InterPro" id="IPR045851">
    <property type="entry name" value="AMP-bd_C_sf"/>
</dbReference>
<sequence>MPQAMPQTTPQIDPRTDPRTFSGSSDSPFLRDGSVYALLARQAGRFADHDLFVLPEAVRALWDEGQNRWSYGAALAEIDALSARFAAAGIGRGDRVALLLENRPAHFLTWLALNRLGGVMVPVNPQASAEEIGYLLSHSEARLLIRLPKYAGTADPVAAGLGLPALAPGDPLPQIRQAAPAGGADLEGDCALIYTSGSTGKPKGCLLSNRYFLNWATWYSAQGGAISLRQGQERLMTPLPTFHVNSTGHSFLGMLSCGGAQIIIDRFHPRSWWRDAIDCEATCFHYLGVMPAILLELPEAPEDRGHKMRYGLGGGVHPDHHARFEARFGVPLLEGWAMTETGGAGTFCTPEEPRHVGSRCIGRPDRPGPALQIRLVDEEGQEVPRGTPGELLLRAAGDNPREGFFSGYLKDPEATEAAWAGGWLHTGDVMRQGADGSLFFVERRKNIIRRSGENIAAAEVELAIQTVPGVSAVAVLPTPDPLRDEEVLAVVVPTAEAGEDAALAQAILETCAARLTYFKVPGYIVFQDSLPTTSTQKVRKPALRQLAADPLAAPRCIDLREQKQALR</sequence>
<reference evidence="4 5" key="1">
    <citation type="submission" date="2023-05" db="EMBL/GenBank/DDBJ databases">
        <title>Pseudodonghicola sp. nov.</title>
        <authorList>
            <person name="Huang J."/>
        </authorList>
    </citation>
    <scope>NUCLEOTIDE SEQUENCE [LARGE SCALE GENOMIC DNA]</scope>
    <source>
        <strain evidence="4 5">IC7</strain>
    </source>
</reference>
<dbReference type="PROSITE" id="PS00455">
    <property type="entry name" value="AMP_BINDING"/>
    <property type="match status" value="1"/>
</dbReference>
<dbReference type="Pfam" id="PF00501">
    <property type="entry name" value="AMP-binding"/>
    <property type="match status" value="1"/>
</dbReference>
<dbReference type="Pfam" id="PF13193">
    <property type="entry name" value="AMP-binding_C"/>
    <property type="match status" value="1"/>
</dbReference>
<dbReference type="PANTHER" id="PTHR43767">
    <property type="entry name" value="LONG-CHAIN-FATTY-ACID--COA LIGASE"/>
    <property type="match status" value="1"/>
</dbReference>
<dbReference type="InterPro" id="IPR050237">
    <property type="entry name" value="ATP-dep_AMP-bd_enzyme"/>
</dbReference>
<keyword evidence="5" id="KW-1185">Reference proteome</keyword>
<proteinExistence type="predicted"/>
<dbReference type="InterPro" id="IPR025110">
    <property type="entry name" value="AMP-bd_C"/>
</dbReference>
<dbReference type="InterPro" id="IPR000873">
    <property type="entry name" value="AMP-dep_synth/lig_dom"/>
</dbReference>
<evidence type="ECO:0000259" key="3">
    <source>
        <dbReference type="Pfam" id="PF13193"/>
    </source>
</evidence>